<dbReference type="Pfam" id="PF00694">
    <property type="entry name" value="Aconitase_C"/>
    <property type="match status" value="1"/>
</dbReference>
<dbReference type="InterPro" id="IPR000573">
    <property type="entry name" value="AconitaseA/IPMdHydase_ssu_swvl"/>
</dbReference>
<dbReference type="RefSeq" id="WP_210871333.1">
    <property type="nucleotide sequence ID" value="NZ_JAGPNL010000002.1"/>
</dbReference>
<dbReference type="PANTHER" id="PTHR43345">
    <property type="entry name" value="3-ISOPROPYLMALATE DEHYDRATASE SMALL SUBUNIT 2-RELATED-RELATED"/>
    <property type="match status" value="1"/>
</dbReference>
<dbReference type="GO" id="GO:0016836">
    <property type="term" value="F:hydro-lyase activity"/>
    <property type="evidence" value="ECO:0007669"/>
    <property type="project" value="InterPro"/>
</dbReference>
<sequence length="183" mass="19450">MPDPTPPAHPAPHTGRVWLIGDSVDTNQLAGGGLAGKDRQDTLRINCLRGLRPDFTDHVRPGDILVAGENFGCGSARQSAVEALQLCGISYVLAESVARIHRRNSIALALPTMTVPGITGLVTDGDRIEIDESTLTVRNLTRGGHLPLPQTPDSVREIYRAGGMLPVIAHRLAAQGIHPPTTP</sequence>
<organism evidence="6 7">
    <name type="scientific">Streptomyces tagetis</name>
    <dbReference type="NCBI Taxonomy" id="2820809"/>
    <lineage>
        <taxon>Bacteria</taxon>
        <taxon>Bacillati</taxon>
        <taxon>Actinomycetota</taxon>
        <taxon>Actinomycetes</taxon>
        <taxon>Kitasatosporales</taxon>
        <taxon>Streptomycetaceae</taxon>
        <taxon>Streptomyces</taxon>
    </lineage>
</organism>
<evidence type="ECO:0000256" key="1">
    <source>
        <dbReference type="ARBA" id="ARBA00017233"/>
    </source>
</evidence>
<evidence type="ECO:0000313" key="7">
    <source>
        <dbReference type="Proteomes" id="UP000677875"/>
    </source>
</evidence>
<dbReference type="NCBIfam" id="TIGR02087">
    <property type="entry name" value="LEUD_arch"/>
    <property type="match status" value="1"/>
</dbReference>
<feature type="domain" description="Aconitase A/isopropylmalate dehydratase small subunit swivel" evidence="5">
    <location>
        <begin position="61"/>
        <end position="112"/>
    </location>
</feature>
<dbReference type="InterPro" id="IPR011827">
    <property type="entry name" value="LeuD_type2/HacB/DmdB"/>
</dbReference>
<dbReference type="InterPro" id="IPR015928">
    <property type="entry name" value="Aconitase/3IPM_dehydase_swvl"/>
</dbReference>
<keyword evidence="2" id="KW-0456">Lyase</keyword>
<comment type="caution">
    <text evidence="6">The sequence shown here is derived from an EMBL/GenBank/DDBJ whole genome shotgun (WGS) entry which is preliminary data.</text>
</comment>
<protein>
    <recommendedName>
        <fullName evidence="1">3-isopropylmalate dehydratase small subunit</fullName>
    </recommendedName>
    <alternativeName>
        <fullName evidence="3">Alpha-IPM isomerase</fullName>
    </alternativeName>
    <alternativeName>
        <fullName evidence="4">Isopropylmalate isomerase</fullName>
    </alternativeName>
</protein>
<dbReference type="PANTHER" id="PTHR43345:SF10">
    <property type="entry name" value="3-ISOPROPYLMALATE DEHYDRATASE SMALL SUBUNIT 1"/>
    <property type="match status" value="1"/>
</dbReference>
<dbReference type="InterPro" id="IPR050075">
    <property type="entry name" value="LeuD"/>
</dbReference>
<name>A0A940XIK9_9ACTN</name>
<evidence type="ECO:0000256" key="4">
    <source>
        <dbReference type="ARBA" id="ARBA00033368"/>
    </source>
</evidence>
<evidence type="ECO:0000259" key="5">
    <source>
        <dbReference type="Pfam" id="PF00694"/>
    </source>
</evidence>
<accession>A0A940XIK9</accession>
<reference evidence="6" key="1">
    <citation type="submission" date="2021-04" db="EMBL/GenBank/DDBJ databases">
        <title>Genome seq and assembly of Streptomyces sp. RG38.</title>
        <authorList>
            <person name="Chhetri G."/>
        </authorList>
    </citation>
    <scope>NUCLEOTIDE SEQUENCE</scope>
    <source>
        <strain evidence="6">RG38</strain>
    </source>
</reference>
<keyword evidence="7" id="KW-1185">Reference proteome</keyword>
<dbReference type="Gene3D" id="3.20.19.10">
    <property type="entry name" value="Aconitase, domain 4"/>
    <property type="match status" value="1"/>
</dbReference>
<dbReference type="EMBL" id="JAGPNL010000002">
    <property type="protein sequence ID" value="MBQ0827226.1"/>
    <property type="molecule type" value="Genomic_DNA"/>
</dbReference>
<proteinExistence type="predicted"/>
<dbReference type="AlphaFoldDB" id="A0A940XIK9"/>
<dbReference type="Proteomes" id="UP000677875">
    <property type="component" value="Unassembled WGS sequence"/>
</dbReference>
<dbReference type="SUPFAM" id="SSF52016">
    <property type="entry name" value="LeuD/IlvD-like"/>
    <property type="match status" value="1"/>
</dbReference>
<evidence type="ECO:0000256" key="3">
    <source>
        <dbReference type="ARBA" id="ARBA00031631"/>
    </source>
</evidence>
<evidence type="ECO:0000313" key="6">
    <source>
        <dbReference type="EMBL" id="MBQ0827226.1"/>
    </source>
</evidence>
<gene>
    <name evidence="6" type="ORF">J5Y05_11965</name>
</gene>
<evidence type="ECO:0000256" key="2">
    <source>
        <dbReference type="ARBA" id="ARBA00023239"/>
    </source>
</evidence>